<dbReference type="PANTHER" id="PTHR34698:SF2">
    <property type="entry name" value="5-OXOPROLINASE SUBUNIT B"/>
    <property type="match status" value="1"/>
</dbReference>
<dbReference type="Pfam" id="PF02682">
    <property type="entry name" value="CT_C_D"/>
    <property type="match status" value="1"/>
</dbReference>
<dbReference type="EMBL" id="RJTM01000026">
    <property type="protein sequence ID" value="RNL91469.1"/>
    <property type="molecule type" value="Genomic_DNA"/>
</dbReference>
<proteinExistence type="predicted"/>
<dbReference type="SUPFAM" id="SSF50891">
    <property type="entry name" value="Cyclophilin-like"/>
    <property type="match status" value="1"/>
</dbReference>
<organism evidence="5 6">
    <name type="scientific">Sinomicrobium pectinilyticum</name>
    <dbReference type="NCBI Taxonomy" id="1084421"/>
    <lineage>
        <taxon>Bacteria</taxon>
        <taxon>Pseudomonadati</taxon>
        <taxon>Bacteroidota</taxon>
        <taxon>Flavobacteriia</taxon>
        <taxon>Flavobacteriales</taxon>
        <taxon>Flavobacteriaceae</taxon>
        <taxon>Sinomicrobium</taxon>
    </lineage>
</organism>
<dbReference type="NCBIfam" id="TIGR00370">
    <property type="entry name" value="5-oxoprolinase subunit PxpB"/>
    <property type="match status" value="1"/>
</dbReference>
<sequence length="241" mass="27698">MKNYELVYKPMGEKAILIEWPEGIDEAILEDVIRFRHILQKELGDKHELIPAYHSLLVIFPKKTGYKEITRQLHKLYTARKSKTVKRHLWHIPVCYEEEFGLDTASLALEKGIPMEELIWLHTAGEYTVYAIGFLPGFMYLGGLEERLFSPRRDDPRLKVPKGAVGIGGKQTGVYPQESPGGWNIIGNSPIKLFDASRKKPCRIKVGDKVKFFRIKKAEHELISIEAAAGVYKIKKEEWHD</sequence>
<dbReference type="InterPro" id="IPR029000">
    <property type="entry name" value="Cyclophilin-like_dom_sf"/>
</dbReference>
<keyword evidence="1" id="KW-0547">Nucleotide-binding</keyword>
<feature type="domain" description="Carboxyltransferase" evidence="4">
    <location>
        <begin position="6"/>
        <end position="204"/>
    </location>
</feature>
<dbReference type="InterPro" id="IPR003833">
    <property type="entry name" value="CT_C_D"/>
</dbReference>
<comment type="caution">
    <text evidence="5">The sequence shown here is derived from an EMBL/GenBank/DDBJ whole genome shotgun (WGS) entry which is preliminary data.</text>
</comment>
<evidence type="ECO:0000256" key="1">
    <source>
        <dbReference type="ARBA" id="ARBA00022741"/>
    </source>
</evidence>
<dbReference type="GO" id="GO:0017168">
    <property type="term" value="F:5-oxoprolinase (ATP-hydrolyzing) activity"/>
    <property type="evidence" value="ECO:0007669"/>
    <property type="project" value="UniProtKB-EC"/>
</dbReference>
<keyword evidence="3" id="KW-0067">ATP-binding</keyword>
<accession>A0A3N0EUQ9</accession>
<dbReference type="OrthoDB" id="9778567at2"/>
<evidence type="ECO:0000256" key="3">
    <source>
        <dbReference type="ARBA" id="ARBA00022840"/>
    </source>
</evidence>
<dbReference type="InterPro" id="IPR010016">
    <property type="entry name" value="PxpB"/>
</dbReference>
<dbReference type="Proteomes" id="UP000267469">
    <property type="component" value="Unassembled WGS sequence"/>
</dbReference>
<dbReference type="RefSeq" id="WP_123214846.1">
    <property type="nucleotide sequence ID" value="NZ_RJTM01000026.1"/>
</dbReference>
<dbReference type="SMART" id="SM00796">
    <property type="entry name" value="AHS1"/>
    <property type="match status" value="1"/>
</dbReference>
<evidence type="ECO:0000313" key="6">
    <source>
        <dbReference type="Proteomes" id="UP000267469"/>
    </source>
</evidence>
<dbReference type="EC" id="3.5.2.9" evidence="5"/>
<evidence type="ECO:0000256" key="2">
    <source>
        <dbReference type="ARBA" id="ARBA00022801"/>
    </source>
</evidence>
<reference evidence="5 6" key="1">
    <citation type="submission" date="2018-10" db="EMBL/GenBank/DDBJ databases">
        <title>Sinomicrobium pectinilyticum sp. nov., a pectinase-producing bacterium isolated from alkaline and saline soil, and emended description of the genus Sinomicrobium.</title>
        <authorList>
            <person name="Cheng B."/>
            <person name="Li C."/>
            <person name="Lai Q."/>
            <person name="Du M."/>
            <person name="Shao Z."/>
            <person name="Xu P."/>
            <person name="Yang C."/>
        </authorList>
    </citation>
    <scope>NUCLEOTIDE SEQUENCE [LARGE SCALE GENOMIC DNA]</scope>
    <source>
        <strain evidence="5 6">5DNS001</strain>
    </source>
</reference>
<protein>
    <submittedName>
        <fullName evidence="5">5-oxoprolinase subunit PxpB</fullName>
        <ecNumber evidence="5">3.5.2.9</ecNumber>
    </submittedName>
</protein>
<gene>
    <name evidence="5" type="primary">pxpB</name>
    <name evidence="5" type="ORF">ED312_04455</name>
</gene>
<dbReference type="Gene3D" id="3.30.1360.40">
    <property type="match status" value="1"/>
</dbReference>
<dbReference type="SUPFAM" id="SSF160467">
    <property type="entry name" value="PH0987 N-terminal domain-like"/>
    <property type="match status" value="1"/>
</dbReference>
<evidence type="ECO:0000313" key="5">
    <source>
        <dbReference type="EMBL" id="RNL91469.1"/>
    </source>
</evidence>
<dbReference type="GO" id="GO:0005524">
    <property type="term" value="F:ATP binding"/>
    <property type="evidence" value="ECO:0007669"/>
    <property type="project" value="UniProtKB-KW"/>
</dbReference>
<keyword evidence="6" id="KW-1185">Reference proteome</keyword>
<dbReference type="PANTHER" id="PTHR34698">
    <property type="entry name" value="5-OXOPROLINASE SUBUNIT B"/>
    <property type="match status" value="1"/>
</dbReference>
<evidence type="ECO:0000259" key="4">
    <source>
        <dbReference type="SMART" id="SM00796"/>
    </source>
</evidence>
<dbReference type="Gene3D" id="2.40.100.10">
    <property type="entry name" value="Cyclophilin-like"/>
    <property type="match status" value="1"/>
</dbReference>
<keyword evidence="2 5" id="KW-0378">Hydrolase</keyword>
<name>A0A3N0EUQ9_SINP1</name>
<dbReference type="AlphaFoldDB" id="A0A3N0EUQ9"/>